<name>A0ABY4FLX2_9MICO</name>
<organism evidence="1 2">
    <name type="scientific">Leucobacter allii</name>
    <dbReference type="NCBI Taxonomy" id="2932247"/>
    <lineage>
        <taxon>Bacteria</taxon>
        <taxon>Bacillati</taxon>
        <taxon>Actinomycetota</taxon>
        <taxon>Actinomycetes</taxon>
        <taxon>Micrococcales</taxon>
        <taxon>Microbacteriaceae</taxon>
        <taxon>Leucobacter</taxon>
    </lineage>
</organism>
<proteinExistence type="predicted"/>
<dbReference type="RefSeq" id="WP_244727943.1">
    <property type="nucleotide sequence ID" value="NZ_CP095045.1"/>
</dbReference>
<gene>
    <name evidence="1" type="ORF">MUN78_16645</name>
</gene>
<protein>
    <submittedName>
        <fullName evidence="1">Uncharacterized protein</fullName>
    </submittedName>
</protein>
<dbReference type="Proteomes" id="UP000831786">
    <property type="component" value="Chromosome"/>
</dbReference>
<reference evidence="1 2" key="1">
    <citation type="submission" date="2022-04" db="EMBL/GenBank/DDBJ databases">
        <title>Leucobacter sp. isolated from rhizosphere of garlic.</title>
        <authorList>
            <person name="Won M."/>
            <person name="Lee C.-M."/>
            <person name="Woen H.-Y."/>
            <person name="Kwon S.-W."/>
        </authorList>
    </citation>
    <scope>NUCLEOTIDE SEQUENCE [LARGE SCALE GENOMIC DNA]</scope>
    <source>
        <strain evidence="1 2">H21R-40</strain>
    </source>
</reference>
<dbReference type="EMBL" id="CP095045">
    <property type="protein sequence ID" value="UOQ57260.1"/>
    <property type="molecule type" value="Genomic_DNA"/>
</dbReference>
<keyword evidence="2" id="KW-1185">Reference proteome</keyword>
<sequence>MTTIVLPRLLGTREKAEAIVAGAGFSNEVSRSVEVAARAVKTATPSFVNAFVEELHKRGVQEIRLLGASERFAASLEAEGANLDVRVLVGISA</sequence>
<evidence type="ECO:0000313" key="1">
    <source>
        <dbReference type="EMBL" id="UOQ57260.1"/>
    </source>
</evidence>
<evidence type="ECO:0000313" key="2">
    <source>
        <dbReference type="Proteomes" id="UP000831786"/>
    </source>
</evidence>
<accession>A0ABY4FLX2</accession>